<evidence type="ECO:0000313" key="2">
    <source>
        <dbReference type="EMBL" id="KAH1909193.1"/>
    </source>
</evidence>
<protein>
    <recommendedName>
        <fullName evidence="1">DUF7923 domain-containing protein</fullName>
    </recommendedName>
</protein>
<dbReference type="PANTHER" id="PTHR36839">
    <property type="entry name" value="METALLO-BETA-LACTAMASE FAMILY PROTEIN (AFU_ORTHOLOGUE AFUA_5G12770)"/>
    <property type="match status" value="1"/>
</dbReference>
<evidence type="ECO:0000313" key="3">
    <source>
        <dbReference type="Proteomes" id="UP000813423"/>
    </source>
</evidence>
<sequence length="948" mass="105396">MDPSALDLLICSTCGVQYDTTSGLKSCKICDDPRQYVPPSGQSWATLRSLQASPVKYRNVFTTDPENPNLISIQTAPKFAIGQRAFLCLDGSGFGNILWDCITYLDDETIRHINSLGGIRAIVISHPHYFSTSIQWADAFNCDLYISAEDEEWVANRGDGHGLKLWKGKRLFLPSQALDSAQSSDFVAIKTGGHFPGSSVLWWKSAKKLLIADTIMIVPSGLYRVDRPPGTVSYSFMWSYPNYIPLPPDDVHGIWKAIEDIDFEDTHGAFTGQDARGNIFDRFHFIQFHGSLVKDGKHGGLEAARLLIQAVQDHIHKVDPEAPPNISCKIRVFANIEGLTEAYRNNNILSVEESLTSFIQGFNQENALCDFVDAGNGKECADVKLRACFEQDIIDVHCRRIIFCASADNSHARVLSPHRGSKRISLVKGPPFAQEMGELAAGFTTDSFENVFMANKLKTTRRVSFGAPNTTATPPRTHTPNYAAAAKATPPTQTSSVVVSAPANGMLTLCNTLSLDVNVPVTDDSDMNEHYHVGNELGLTGRFNKYVCDPVAKVLSVTEHAHLTFGDFQAAVHTQCSDVPDVVVLSVPKLDVIAVGELKPVWTVLLEEYPVNEGPANIVPMQPHFGSMNPTEIHAHWLMYLGQLVSYMRNNRLKYGFLSTYRSTVFVRRTGDFRFELSLPIDEQATNPSLRQCFVAVCLLASQDGIYTEAPDFNPARLKIPFEPFVQLSIRPSPFRNEVATKTNTPREAMGSESILFGGKDGVAQEWVNCHRLIKGSHIKALYEVTWNGQAAIAKCWSNARHQGYVHEVSTYERLYQLRPAGFEFFAPLQTHGKIVCSSIFPKGHIMIIKKVQGEPLDRQWDLLSSDHRDYIRTTIYKAVEVLRRIGYISVDSGKHNVLYSPDTRTVTMVDFELMQKCDQSTMSAELPEMHAIFGKPLTSGSQHHLGG</sequence>
<dbReference type="InterPro" id="IPR036866">
    <property type="entry name" value="RibonucZ/Hydroxyglut_hydro"/>
</dbReference>
<dbReference type="Proteomes" id="UP000813423">
    <property type="component" value="Unassembled WGS sequence"/>
</dbReference>
<dbReference type="EMBL" id="JAIBSC010000014">
    <property type="protein sequence ID" value="KAH1909193.1"/>
    <property type="molecule type" value="Genomic_DNA"/>
</dbReference>
<dbReference type="Gene3D" id="3.60.15.10">
    <property type="entry name" value="Ribonuclease Z/Hydroxyacylglutathione hydrolase-like"/>
    <property type="match status" value="1"/>
</dbReference>
<organism evidence="2 3">
    <name type="scientific">Aspergillus fumigatus</name>
    <name type="common">Neosartorya fumigata</name>
    <dbReference type="NCBI Taxonomy" id="746128"/>
    <lineage>
        <taxon>Eukaryota</taxon>
        <taxon>Fungi</taxon>
        <taxon>Dikarya</taxon>
        <taxon>Ascomycota</taxon>
        <taxon>Pezizomycotina</taxon>
        <taxon>Eurotiomycetes</taxon>
        <taxon>Eurotiomycetidae</taxon>
        <taxon>Eurotiales</taxon>
        <taxon>Aspergillaceae</taxon>
        <taxon>Aspergillus</taxon>
        <taxon>Aspergillus subgen. Fumigati</taxon>
    </lineage>
</organism>
<evidence type="ECO:0000259" key="1">
    <source>
        <dbReference type="Pfam" id="PF25540"/>
    </source>
</evidence>
<dbReference type="AlphaFoldDB" id="A0A9P8NPV4"/>
<name>A0A9P8NPV4_ASPFM</name>
<dbReference type="Pfam" id="PF25540">
    <property type="entry name" value="DUF7923"/>
    <property type="match status" value="1"/>
</dbReference>
<gene>
    <name evidence="2" type="ORF">KXV57_001825</name>
</gene>
<dbReference type="InterPro" id="IPR057683">
    <property type="entry name" value="DUF7923"/>
</dbReference>
<feature type="domain" description="DUF7923" evidence="1">
    <location>
        <begin position="287"/>
        <end position="452"/>
    </location>
</feature>
<accession>A0A9P8NPV4</accession>
<dbReference type="SUPFAM" id="SSF56281">
    <property type="entry name" value="Metallo-hydrolase/oxidoreductase"/>
    <property type="match status" value="1"/>
</dbReference>
<dbReference type="PANTHER" id="PTHR36839:SF1">
    <property type="entry name" value="METALLO-BETA-LACTAMASE FAMILY PROTEIN (AFU_ORTHOLOGUE AFUA_5G12770)"/>
    <property type="match status" value="1"/>
</dbReference>
<comment type="caution">
    <text evidence="2">The sequence shown here is derived from an EMBL/GenBank/DDBJ whole genome shotgun (WGS) entry which is preliminary data.</text>
</comment>
<proteinExistence type="predicted"/>
<reference evidence="2" key="1">
    <citation type="submission" date="2021-08" db="EMBL/GenBank/DDBJ databases">
        <title>Global Aspergillus fumigatus from environmental and clinical sources.</title>
        <authorList>
            <person name="Barber A."/>
            <person name="Sae-Ong T."/>
        </authorList>
    </citation>
    <scope>NUCLEOTIDE SEQUENCE</scope>
    <source>
        <strain evidence="2">NRZ-2016-071</strain>
    </source>
</reference>